<dbReference type="InterPro" id="IPR051917">
    <property type="entry name" value="Transposase-Integrase"/>
</dbReference>
<accession>A0ABX7T5S1</accession>
<protein>
    <submittedName>
        <fullName evidence="3">IS30 family transposase</fullName>
    </submittedName>
</protein>
<sequence length="137" mass="15527">MSSIGRGFNRDSSSIYPLLLRTGGIRPPERKRSRLALTLPEREEISRGLTACVSMRSIACRLGLSPSTINQEIKRKGGTSHYRAASSDQSAWDRSRRPKLHKLACHQSLYQTVVGKLHRHWSPEQIASWLKRKYLGS</sequence>
<feature type="region of interest" description="Disordered" evidence="1">
    <location>
        <begin position="74"/>
        <end position="95"/>
    </location>
</feature>
<evidence type="ECO:0000313" key="3">
    <source>
        <dbReference type="EMBL" id="QTD55862.1"/>
    </source>
</evidence>
<dbReference type="RefSeq" id="WP_207987686.1">
    <property type="nucleotide sequence ID" value="NZ_CP071794.1"/>
</dbReference>
<evidence type="ECO:0000313" key="4">
    <source>
        <dbReference type="Proteomes" id="UP000663923"/>
    </source>
</evidence>
<feature type="domain" description="Transposase IS30-like HTH" evidence="2">
    <location>
        <begin position="34"/>
        <end position="75"/>
    </location>
</feature>
<keyword evidence="4" id="KW-1185">Reference proteome</keyword>
<dbReference type="InterPro" id="IPR025246">
    <property type="entry name" value="IS30-like_HTH"/>
</dbReference>
<dbReference type="Pfam" id="PF13936">
    <property type="entry name" value="HTH_38"/>
    <property type="match status" value="1"/>
</dbReference>
<dbReference type="PANTHER" id="PTHR10948:SF23">
    <property type="entry name" value="TRANSPOSASE INSI FOR INSERTION SEQUENCE ELEMENT IS30A-RELATED"/>
    <property type="match status" value="1"/>
</dbReference>
<reference evidence="3 4" key="1">
    <citation type="submission" date="2021-03" db="EMBL/GenBank/DDBJ databases">
        <title>Complete genome of Parasphingorhabdus_sp.JHSY0214.</title>
        <authorList>
            <person name="Yoo J.H."/>
            <person name="Bae J.W."/>
        </authorList>
    </citation>
    <scope>NUCLEOTIDE SEQUENCE [LARGE SCALE GENOMIC DNA]</scope>
    <source>
        <strain evidence="3 4">JHSY0214</strain>
    </source>
</reference>
<proteinExistence type="predicted"/>
<evidence type="ECO:0000259" key="2">
    <source>
        <dbReference type="Pfam" id="PF13936"/>
    </source>
</evidence>
<organism evidence="3 4">
    <name type="scientific">Parasphingorhabdus cellanae</name>
    <dbReference type="NCBI Taxonomy" id="2806553"/>
    <lineage>
        <taxon>Bacteria</taxon>
        <taxon>Pseudomonadati</taxon>
        <taxon>Pseudomonadota</taxon>
        <taxon>Alphaproteobacteria</taxon>
        <taxon>Sphingomonadales</taxon>
        <taxon>Sphingomonadaceae</taxon>
        <taxon>Parasphingorhabdus</taxon>
    </lineage>
</organism>
<dbReference type="PANTHER" id="PTHR10948">
    <property type="entry name" value="TRANSPOSASE"/>
    <property type="match status" value="1"/>
</dbReference>
<dbReference type="Proteomes" id="UP000663923">
    <property type="component" value="Chromosome"/>
</dbReference>
<evidence type="ECO:0000256" key="1">
    <source>
        <dbReference type="SAM" id="MobiDB-lite"/>
    </source>
</evidence>
<name>A0ABX7T5S1_9SPHN</name>
<dbReference type="EMBL" id="CP071794">
    <property type="protein sequence ID" value="QTD55862.1"/>
    <property type="molecule type" value="Genomic_DNA"/>
</dbReference>
<gene>
    <name evidence="3" type="ORF">J4G78_17010</name>
</gene>